<keyword evidence="3" id="KW-0285">Flavoprotein</keyword>
<sequence>MSQTNEYFDLLIIGAGLSGIGAGCHMKKECPGKSFAILEGRQAIGGTWDLFRYPGIRSDSDMYTLGYEFKPWVNKKGIADGDDIRNYIREAAQENKVEEHIRFGHKVIGADYSSSESLWTVTVEVDGETRTYRSQFLLSCTGYYNYNEGFTPDFEGRDDFKGQILHPQFWPEDLDYEGKNVLVIGSGATAVTLVPAMTDKAKSVTMLQRSPSYVISVPQMDPMINFMRKIMPEKWVYKITRGRNVTITLAIYNFCKKFPGLARKLLQKQVSSQLPKDFDMSHFTPKYNPWDERLCAVPNGDMFKAIKAGKANVVTDHIDRFVENGILLKSGKVQEADIIVTATGLKIQLLGNMNLTMDGQEIPMPEKMSYRGVMFEDIPNFGMIFGYTNASWTLKADMLSKWFCGLMKHMDHIGAREAKPVNHHGKMETRPFVDMQSGYIARMAHTLPRQGMEKPWKLYQNYFADMAALKTANYDEETIEYGNKVVTTEPRPA</sequence>
<dbReference type="GO" id="GO:0050661">
    <property type="term" value="F:NADP binding"/>
    <property type="evidence" value="ECO:0007669"/>
    <property type="project" value="InterPro"/>
</dbReference>
<keyword evidence="5" id="KW-0521">NADP</keyword>
<dbReference type="FunFam" id="3.50.50.60:FF:000228">
    <property type="entry name" value="FAD-containing monooxygenase EthA"/>
    <property type="match status" value="1"/>
</dbReference>
<dbReference type="InterPro" id="IPR020946">
    <property type="entry name" value="Flavin_mOase-like"/>
</dbReference>
<protein>
    <submittedName>
        <fullName evidence="8">Predicted flavoprotein CzcO associated with the cation diffusion facilitator CzcD</fullName>
    </submittedName>
</protein>
<evidence type="ECO:0000256" key="7">
    <source>
        <dbReference type="ARBA" id="ARBA00023033"/>
    </source>
</evidence>
<dbReference type="Pfam" id="PF13450">
    <property type="entry name" value="NAD_binding_8"/>
    <property type="match status" value="1"/>
</dbReference>
<keyword evidence="4" id="KW-0274">FAD</keyword>
<dbReference type="Proteomes" id="UP000185639">
    <property type="component" value="Unassembled WGS sequence"/>
</dbReference>
<reference evidence="9" key="1">
    <citation type="submission" date="2017-01" db="EMBL/GenBank/DDBJ databases">
        <authorList>
            <person name="Varghese N."/>
            <person name="Submissions S."/>
        </authorList>
    </citation>
    <scope>NUCLEOTIDE SEQUENCE [LARGE SCALE GENOMIC DNA]</scope>
    <source>
        <strain evidence="9">DSM 24913</strain>
    </source>
</reference>
<dbReference type="PANTHER" id="PTHR43872">
    <property type="entry name" value="MONOOXYGENASE, PUTATIVE (AFU_ORTHOLOGUE AFUA_8G02570)-RELATED"/>
    <property type="match status" value="1"/>
</dbReference>
<organism evidence="8 9">
    <name type="scientific">Thalassolituus maritimus</name>
    <dbReference type="NCBI Taxonomy" id="484498"/>
    <lineage>
        <taxon>Bacteria</taxon>
        <taxon>Pseudomonadati</taxon>
        <taxon>Pseudomonadota</taxon>
        <taxon>Gammaproteobacteria</taxon>
        <taxon>Oceanospirillales</taxon>
        <taxon>Oceanospirillaceae</taxon>
        <taxon>Thalassolituus</taxon>
    </lineage>
</organism>
<dbReference type="GO" id="GO:0050660">
    <property type="term" value="F:flavin adenine dinucleotide binding"/>
    <property type="evidence" value="ECO:0007669"/>
    <property type="project" value="InterPro"/>
</dbReference>
<evidence type="ECO:0000313" key="8">
    <source>
        <dbReference type="EMBL" id="SIS78517.1"/>
    </source>
</evidence>
<dbReference type="GO" id="GO:0004499">
    <property type="term" value="F:N,N-dimethylaniline monooxygenase activity"/>
    <property type="evidence" value="ECO:0007669"/>
    <property type="project" value="InterPro"/>
</dbReference>
<evidence type="ECO:0000313" key="9">
    <source>
        <dbReference type="Proteomes" id="UP000185639"/>
    </source>
</evidence>
<name>A0A1N7LXH6_9GAMM</name>
<dbReference type="OrthoDB" id="312624at2"/>
<proteinExistence type="inferred from homology"/>
<dbReference type="RefSeq" id="WP_076515119.1">
    <property type="nucleotide sequence ID" value="NZ_FTOH01000004.1"/>
</dbReference>
<dbReference type="AlphaFoldDB" id="A0A1N7LXH6"/>
<evidence type="ECO:0000256" key="1">
    <source>
        <dbReference type="ARBA" id="ARBA00001974"/>
    </source>
</evidence>
<dbReference type="Gene3D" id="3.50.50.60">
    <property type="entry name" value="FAD/NAD(P)-binding domain"/>
    <property type="match status" value="3"/>
</dbReference>
<evidence type="ECO:0000256" key="6">
    <source>
        <dbReference type="ARBA" id="ARBA00023002"/>
    </source>
</evidence>
<keyword evidence="9" id="KW-1185">Reference proteome</keyword>
<keyword evidence="6" id="KW-0560">Oxidoreductase</keyword>
<comment type="cofactor">
    <cofactor evidence="1">
        <name>FAD</name>
        <dbReference type="ChEBI" id="CHEBI:57692"/>
    </cofactor>
</comment>
<dbReference type="EMBL" id="FTOH01000004">
    <property type="protein sequence ID" value="SIS78517.1"/>
    <property type="molecule type" value="Genomic_DNA"/>
</dbReference>
<dbReference type="PANTHER" id="PTHR43872:SF1">
    <property type="entry name" value="MONOOXYGENASE, PUTATIVE (AFU_ORTHOLOGUE AFUA_8G02570)-RELATED"/>
    <property type="match status" value="1"/>
</dbReference>
<evidence type="ECO:0000256" key="5">
    <source>
        <dbReference type="ARBA" id="ARBA00022857"/>
    </source>
</evidence>
<gene>
    <name evidence="8" type="ORF">SAMN05421686_104279</name>
</gene>
<dbReference type="SUPFAM" id="SSF51905">
    <property type="entry name" value="FAD/NAD(P)-binding domain"/>
    <property type="match status" value="2"/>
</dbReference>
<dbReference type="Pfam" id="PF00743">
    <property type="entry name" value="FMO-like"/>
    <property type="match status" value="1"/>
</dbReference>
<dbReference type="InterPro" id="IPR036188">
    <property type="entry name" value="FAD/NAD-bd_sf"/>
</dbReference>
<accession>A0A1N7LXH6</accession>
<evidence type="ECO:0000256" key="3">
    <source>
        <dbReference type="ARBA" id="ARBA00022630"/>
    </source>
</evidence>
<comment type="similarity">
    <text evidence="2">Belongs to the FAD-binding monooxygenase family.</text>
</comment>
<dbReference type="STRING" id="484498.SAMN05421686_104279"/>
<dbReference type="InterPro" id="IPR051820">
    <property type="entry name" value="FAD-binding_MO"/>
</dbReference>
<evidence type="ECO:0000256" key="4">
    <source>
        <dbReference type="ARBA" id="ARBA00022827"/>
    </source>
</evidence>
<evidence type="ECO:0000256" key="2">
    <source>
        <dbReference type="ARBA" id="ARBA00010139"/>
    </source>
</evidence>
<keyword evidence="7" id="KW-0503">Monooxygenase</keyword>